<dbReference type="GO" id="GO:0016788">
    <property type="term" value="F:hydrolase activity, acting on ester bonds"/>
    <property type="evidence" value="ECO:0007669"/>
    <property type="project" value="InterPro"/>
</dbReference>
<dbReference type="OrthoDB" id="6079689at2759"/>
<evidence type="ECO:0000313" key="2">
    <source>
        <dbReference type="Proteomes" id="UP000789508"/>
    </source>
</evidence>
<evidence type="ECO:0000313" key="1">
    <source>
        <dbReference type="EMBL" id="CAG8440262.1"/>
    </source>
</evidence>
<organism evidence="1 2">
    <name type="scientific">Ambispora leptoticha</name>
    <dbReference type="NCBI Taxonomy" id="144679"/>
    <lineage>
        <taxon>Eukaryota</taxon>
        <taxon>Fungi</taxon>
        <taxon>Fungi incertae sedis</taxon>
        <taxon>Mucoromycota</taxon>
        <taxon>Glomeromycotina</taxon>
        <taxon>Glomeromycetes</taxon>
        <taxon>Archaeosporales</taxon>
        <taxon>Ambisporaceae</taxon>
        <taxon>Ambispora</taxon>
    </lineage>
</organism>
<dbReference type="GO" id="GO:0005829">
    <property type="term" value="C:cytosol"/>
    <property type="evidence" value="ECO:0007669"/>
    <property type="project" value="TreeGrafter"/>
</dbReference>
<protein>
    <submittedName>
        <fullName evidence="1">11528_t:CDS:1</fullName>
    </submittedName>
</protein>
<dbReference type="PANTHER" id="PTHR46124">
    <property type="entry name" value="D-AMINOACYL-TRNA DEACYLASE"/>
    <property type="match status" value="1"/>
</dbReference>
<accession>A0A9N8YQD2</accession>
<dbReference type="SUPFAM" id="SSF51556">
    <property type="entry name" value="Metallo-dependent hydrolases"/>
    <property type="match status" value="1"/>
</dbReference>
<comment type="caution">
    <text evidence="1">The sequence shown here is derived from an EMBL/GenBank/DDBJ whole genome shotgun (WGS) entry which is preliminary data.</text>
</comment>
<dbReference type="PANTHER" id="PTHR46124:SF2">
    <property type="entry name" value="D-AMINOACYL-TRNA DEACYLASE"/>
    <property type="match status" value="1"/>
</dbReference>
<dbReference type="EMBL" id="CAJVPS010000012">
    <property type="protein sequence ID" value="CAG8440262.1"/>
    <property type="molecule type" value="Genomic_DNA"/>
</dbReference>
<dbReference type="Gene3D" id="3.20.20.140">
    <property type="entry name" value="Metal-dependent hydrolases"/>
    <property type="match status" value="2"/>
</dbReference>
<reference evidence="1" key="1">
    <citation type="submission" date="2021-06" db="EMBL/GenBank/DDBJ databases">
        <authorList>
            <person name="Kallberg Y."/>
            <person name="Tangrot J."/>
            <person name="Rosling A."/>
        </authorList>
    </citation>
    <scope>NUCLEOTIDE SEQUENCE</scope>
    <source>
        <strain evidence="1">FL130A</strain>
    </source>
</reference>
<dbReference type="InterPro" id="IPR001130">
    <property type="entry name" value="TatD-like"/>
</dbReference>
<dbReference type="Proteomes" id="UP000789508">
    <property type="component" value="Unassembled WGS sequence"/>
</dbReference>
<dbReference type="Pfam" id="PF01026">
    <property type="entry name" value="TatD_DNase"/>
    <property type="match status" value="1"/>
</dbReference>
<name>A0A9N8YQD2_9GLOM</name>
<dbReference type="InterPro" id="IPR032466">
    <property type="entry name" value="Metal_Hydrolase"/>
</dbReference>
<keyword evidence="2" id="KW-1185">Reference proteome</keyword>
<proteinExistence type="predicted"/>
<dbReference type="AlphaFoldDB" id="A0A9N8YQD2"/>
<sequence>MAKKSGVKYILNVGYDLKSNQIVIEQLEQFPNLFGAIGLHPNDGKSDFSEENLILMEKQLVNKKIIAIGEIELAKKYNLPVLLHIRGEENEEIFIEAFNDAYRITKEAKIEKGILHCFTGT</sequence>
<gene>
    <name evidence="1" type="ORF">ALEPTO_LOCUS249</name>
</gene>